<accession>A0A6A6XJ49</accession>
<sequence length="145" mass="16199">MCIGCKTVPSLFHGEIPDSSSSSDQLLAEKTWCRIGTGELDFELLISDITLEAKTPSNRLHPNALTHHPHQTAISAARAPHSPTPPVAVESRTIIPPRPRRTSAPDPENSWHLKEGGWTWERCVVFIWSRGREPFVRHKPDSLVI</sequence>
<name>A0A6A6XJ49_9PLEO</name>
<dbReference type="EMBL" id="MU001830">
    <property type="protein sequence ID" value="KAF2796451.1"/>
    <property type="molecule type" value="Genomic_DNA"/>
</dbReference>
<proteinExistence type="predicted"/>
<evidence type="ECO:0000313" key="1">
    <source>
        <dbReference type="EMBL" id="KAF2796451.1"/>
    </source>
</evidence>
<evidence type="ECO:0000313" key="2">
    <source>
        <dbReference type="Proteomes" id="UP000799757"/>
    </source>
</evidence>
<dbReference type="Proteomes" id="UP000799757">
    <property type="component" value="Unassembled WGS sequence"/>
</dbReference>
<dbReference type="AlphaFoldDB" id="A0A6A6XJ49"/>
<protein>
    <submittedName>
        <fullName evidence="1">Uncharacterized protein</fullName>
    </submittedName>
</protein>
<keyword evidence="2" id="KW-1185">Reference proteome</keyword>
<gene>
    <name evidence="1" type="ORF">K505DRAFT_161827</name>
</gene>
<organism evidence="1 2">
    <name type="scientific">Melanomma pulvis-pyrius CBS 109.77</name>
    <dbReference type="NCBI Taxonomy" id="1314802"/>
    <lineage>
        <taxon>Eukaryota</taxon>
        <taxon>Fungi</taxon>
        <taxon>Dikarya</taxon>
        <taxon>Ascomycota</taxon>
        <taxon>Pezizomycotina</taxon>
        <taxon>Dothideomycetes</taxon>
        <taxon>Pleosporomycetidae</taxon>
        <taxon>Pleosporales</taxon>
        <taxon>Melanommataceae</taxon>
        <taxon>Melanomma</taxon>
    </lineage>
</organism>
<reference evidence="1" key="1">
    <citation type="journal article" date="2020" name="Stud. Mycol.">
        <title>101 Dothideomycetes genomes: a test case for predicting lifestyles and emergence of pathogens.</title>
        <authorList>
            <person name="Haridas S."/>
            <person name="Albert R."/>
            <person name="Binder M."/>
            <person name="Bloem J."/>
            <person name="Labutti K."/>
            <person name="Salamov A."/>
            <person name="Andreopoulos B."/>
            <person name="Baker S."/>
            <person name="Barry K."/>
            <person name="Bills G."/>
            <person name="Bluhm B."/>
            <person name="Cannon C."/>
            <person name="Castanera R."/>
            <person name="Culley D."/>
            <person name="Daum C."/>
            <person name="Ezra D."/>
            <person name="Gonzalez J."/>
            <person name="Henrissat B."/>
            <person name="Kuo A."/>
            <person name="Liang C."/>
            <person name="Lipzen A."/>
            <person name="Lutzoni F."/>
            <person name="Magnuson J."/>
            <person name="Mondo S."/>
            <person name="Nolan M."/>
            <person name="Ohm R."/>
            <person name="Pangilinan J."/>
            <person name="Park H.-J."/>
            <person name="Ramirez L."/>
            <person name="Alfaro M."/>
            <person name="Sun H."/>
            <person name="Tritt A."/>
            <person name="Yoshinaga Y."/>
            <person name="Zwiers L.-H."/>
            <person name="Turgeon B."/>
            <person name="Goodwin S."/>
            <person name="Spatafora J."/>
            <person name="Crous P."/>
            <person name="Grigoriev I."/>
        </authorList>
    </citation>
    <scope>NUCLEOTIDE SEQUENCE</scope>
    <source>
        <strain evidence="1">CBS 109.77</strain>
    </source>
</reference>